<accession>A0A4P7PI48</accession>
<dbReference type="SMART" id="SM00873">
    <property type="entry name" value="B3_4"/>
    <property type="match status" value="1"/>
</dbReference>
<evidence type="ECO:0000256" key="6">
    <source>
        <dbReference type="ARBA" id="ARBA00022605"/>
    </source>
</evidence>
<dbReference type="PANTHER" id="PTHR48077">
    <property type="entry name" value="TRYPTOPHAN SYNTHASE-RELATED"/>
    <property type="match status" value="1"/>
</dbReference>
<comment type="similarity">
    <text evidence="4 12">Belongs to the TrpB family.</text>
</comment>
<sequence length="659" mass="70317">MPLSQPLQHPDSGGRPADRWHPPGLRLRQLPALRGRAMNEIFEIDVSAAARVQFPGARVLAMRLPGVGSVDGAGLDWSANRAAWTGVDKDALLAHPSIAPYANYYQRAGINPRKHLPSVANFIHRAFGRAQARLPRINGVVDTVNWVAVSTMTSLGAFDAAGIEGPVLLDLSGEDESYEPVGGQGREPLPAGLLVLRDSKKVLSLFSIRDTVHTATRDSTSDLLLLGCVLPPLDSTPVRAALQLVAQRLGGGRSPALETLAGQGPWFDDHGGCFIAETLSPPVSELTERYQQIIASAAFQQRYRSLLKHYVGRATPLTLVENFSREIGVKTYLKREDLAHTGAHKINNALGQALLAQMMGKRRVIAETGAGQHGVATAAACALLGIECVIYMGLRDMQRQALNVQRIRLMGARVVAATGGTQTLKDAINDALRDWVANADTTYYLLGSALGPHPYPAIVRYFQSVIGDEARQQFAALEDGALPDALVACVGGGSNAIGLFSAFIEEPDVQLFGVEAAGQGESSGNHSIRFGQGGQSRSGVLQGCRSYVLQDANGQIGETHSIAPGLDYPMVGPEHAQLRDSGRANYLWASDDEALQALQLLSRCEGIIPALESAHALAGAIKVARQLPPGARIIVNLSGRGDKDMQTIAQLTSAEENPQ</sequence>
<keyword evidence="7 12" id="KW-0822">Tryptophan biosynthesis</keyword>
<dbReference type="PROSITE" id="PS00168">
    <property type="entry name" value="TRP_SYNTHASE_BETA"/>
    <property type="match status" value="1"/>
</dbReference>
<comment type="catalytic activity">
    <reaction evidence="11 12">
        <text>(1S,2R)-1-C-(indol-3-yl)glycerol 3-phosphate + L-serine = D-glyceraldehyde 3-phosphate + L-tryptophan + H2O</text>
        <dbReference type="Rhea" id="RHEA:10532"/>
        <dbReference type="ChEBI" id="CHEBI:15377"/>
        <dbReference type="ChEBI" id="CHEBI:33384"/>
        <dbReference type="ChEBI" id="CHEBI:57912"/>
        <dbReference type="ChEBI" id="CHEBI:58866"/>
        <dbReference type="ChEBI" id="CHEBI:59776"/>
        <dbReference type="EC" id="4.2.1.20"/>
    </reaction>
</comment>
<dbReference type="GO" id="GO:0003723">
    <property type="term" value="F:RNA binding"/>
    <property type="evidence" value="ECO:0007669"/>
    <property type="project" value="InterPro"/>
</dbReference>
<dbReference type="HAMAP" id="MF_00133">
    <property type="entry name" value="Trp_synth_beta"/>
    <property type="match status" value="1"/>
</dbReference>
<evidence type="ECO:0000313" key="15">
    <source>
        <dbReference type="EMBL" id="QBZ90399.1"/>
    </source>
</evidence>
<dbReference type="PANTHER" id="PTHR48077:SF3">
    <property type="entry name" value="TRYPTOPHAN SYNTHASE"/>
    <property type="match status" value="1"/>
</dbReference>
<dbReference type="GO" id="GO:0004834">
    <property type="term" value="F:tryptophan synthase activity"/>
    <property type="evidence" value="ECO:0007669"/>
    <property type="project" value="UniProtKB-UniRule"/>
</dbReference>
<evidence type="ECO:0000313" key="16">
    <source>
        <dbReference type="Proteomes" id="UP000296468"/>
    </source>
</evidence>
<evidence type="ECO:0000256" key="1">
    <source>
        <dbReference type="ARBA" id="ARBA00001933"/>
    </source>
</evidence>
<dbReference type="InterPro" id="IPR020825">
    <property type="entry name" value="Phe-tRNA_synthase-like_B3/B4"/>
</dbReference>
<dbReference type="SUPFAM" id="SSF56037">
    <property type="entry name" value="PheT/TilS domain"/>
    <property type="match status" value="1"/>
</dbReference>
<dbReference type="InterPro" id="IPR036052">
    <property type="entry name" value="TrpB-like_PALP_sf"/>
</dbReference>
<dbReference type="CDD" id="cd06446">
    <property type="entry name" value="Trp-synth_B"/>
    <property type="match status" value="1"/>
</dbReference>
<dbReference type="EC" id="4.2.1.20" evidence="12"/>
<evidence type="ECO:0000259" key="14">
    <source>
        <dbReference type="SMART" id="SM00873"/>
    </source>
</evidence>
<evidence type="ECO:0000256" key="2">
    <source>
        <dbReference type="ARBA" id="ARBA00002786"/>
    </source>
</evidence>
<evidence type="ECO:0000256" key="5">
    <source>
        <dbReference type="ARBA" id="ARBA00011270"/>
    </source>
</evidence>
<evidence type="ECO:0000256" key="11">
    <source>
        <dbReference type="ARBA" id="ARBA00049047"/>
    </source>
</evidence>
<dbReference type="Gene3D" id="3.50.40.10">
    <property type="entry name" value="Phenylalanyl-trna Synthetase, Chain B, domain 3"/>
    <property type="match status" value="1"/>
</dbReference>
<evidence type="ECO:0000256" key="9">
    <source>
        <dbReference type="ARBA" id="ARBA00023141"/>
    </source>
</evidence>
<dbReference type="SUPFAM" id="SSF53686">
    <property type="entry name" value="Tryptophan synthase beta subunit-like PLP-dependent enzymes"/>
    <property type="match status" value="1"/>
</dbReference>
<comment type="cofactor">
    <cofactor evidence="1 12">
        <name>pyridoxal 5'-phosphate</name>
        <dbReference type="ChEBI" id="CHEBI:597326"/>
    </cofactor>
</comment>
<dbReference type="EMBL" id="CP035088">
    <property type="protein sequence ID" value="QBZ90399.1"/>
    <property type="molecule type" value="Genomic_DNA"/>
</dbReference>
<dbReference type="FunFam" id="3.40.50.1100:FF:000004">
    <property type="entry name" value="Tryptophan synthase beta chain"/>
    <property type="match status" value="1"/>
</dbReference>
<comment type="function">
    <text evidence="2 12">The beta subunit is responsible for the synthesis of L-tryptophan from indole and L-serine.</text>
</comment>
<evidence type="ECO:0000256" key="4">
    <source>
        <dbReference type="ARBA" id="ARBA00009982"/>
    </source>
</evidence>
<keyword evidence="6 12" id="KW-0028">Amino-acid biosynthesis</keyword>
<evidence type="ECO:0000256" key="3">
    <source>
        <dbReference type="ARBA" id="ARBA00004733"/>
    </source>
</evidence>
<dbReference type="Pfam" id="PF03483">
    <property type="entry name" value="B3_4"/>
    <property type="match status" value="1"/>
</dbReference>
<comment type="subunit">
    <text evidence="5 12">Tetramer of two alpha and two beta chains.</text>
</comment>
<protein>
    <recommendedName>
        <fullName evidence="12">Tryptophan synthase beta chain</fullName>
        <ecNumber evidence="12">4.2.1.20</ecNumber>
    </recommendedName>
</protein>
<evidence type="ECO:0000256" key="12">
    <source>
        <dbReference type="HAMAP-Rule" id="MF_00133"/>
    </source>
</evidence>
<comment type="pathway">
    <text evidence="3 12">Amino-acid biosynthesis; L-tryptophan biosynthesis; L-tryptophan from chorismate: step 5/5.</text>
</comment>
<dbReference type="InterPro" id="IPR005146">
    <property type="entry name" value="B3/B4_tRNA-bd"/>
</dbReference>
<gene>
    <name evidence="12 15" type="primary">trpB</name>
    <name evidence="15" type="ORF">EPZ47_17325</name>
</gene>
<keyword evidence="9 12" id="KW-0057">Aromatic amino acid biosynthesis</keyword>
<proteinExistence type="inferred from homology"/>
<feature type="modified residue" description="N6-(pyridoxal phosphate)lysine" evidence="12">
    <location>
        <position position="345"/>
    </location>
</feature>
<dbReference type="InterPro" id="IPR006654">
    <property type="entry name" value="Trp_synth_beta"/>
</dbReference>
<evidence type="ECO:0000256" key="7">
    <source>
        <dbReference type="ARBA" id="ARBA00022822"/>
    </source>
</evidence>
<dbReference type="InterPro" id="IPR023026">
    <property type="entry name" value="Trp_synth_beta/beta-like"/>
</dbReference>
<dbReference type="Gene3D" id="3.40.50.1100">
    <property type="match status" value="2"/>
</dbReference>
<dbReference type="NCBIfam" id="TIGR00263">
    <property type="entry name" value="trpB"/>
    <property type="match status" value="1"/>
</dbReference>
<dbReference type="GO" id="GO:0005737">
    <property type="term" value="C:cytoplasm"/>
    <property type="evidence" value="ECO:0007669"/>
    <property type="project" value="TreeGrafter"/>
</dbReference>
<evidence type="ECO:0000256" key="10">
    <source>
        <dbReference type="ARBA" id="ARBA00023239"/>
    </source>
</evidence>
<name>A0A4P7PI48_9PSED</name>
<feature type="region of interest" description="Disordered" evidence="13">
    <location>
        <begin position="1"/>
        <end position="23"/>
    </location>
</feature>
<reference evidence="15 16" key="1">
    <citation type="journal article" date="2019" name="Front. Microbiol.">
        <title>In silico and Genetic Analyses of Cyclic Lipopeptide Synthetic Gene Clusters in Pseudomonas sp. 11K1.</title>
        <authorList>
            <person name="Zhao H."/>
            <person name="Liu Y.P."/>
            <person name="Zhang L.Q."/>
        </authorList>
    </citation>
    <scope>NUCLEOTIDE SEQUENCE [LARGE SCALE GENOMIC DNA]</scope>
    <source>
        <strain evidence="15 16">11K1</strain>
    </source>
</reference>
<keyword evidence="8 12" id="KW-0663">Pyridoxal phosphate</keyword>
<dbReference type="AlphaFoldDB" id="A0A4P7PI48"/>
<feature type="domain" description="B3/B4 tRNA-binding" evidence="14">
    <location>
        <begin position="98"/>
        <end position="251"/>
    </location>
</feature>
<evidence type="ECO:0000256" key="13">
    <source>
        <dbReference type="SAM" id="MobiDB-lite"/>
    </source>
</evidence>
<dbReference type="Proteomes" id="UP000296468">
    <property type="component" value="Chromosome"/>
</dbReference>
<organism evidence="15 16">
    <name type="scientific">Pseudomonas viciae</name>
    <dbReference type="NCBI Taxonomy" id="2505979"/>
    <lineage>
        <taxon>Bacteria</taxon>
        <taxon>Pseudomonadati</taxon>
        <taxon>Pseudomonadota</taxon>
        <taxon>Gammaproteobacteria</taxon>
        <taxon>Pseudomonadales</taxon>
        <taxon>Pseudomonadaceae</taxon>
        <taxon>Pseudomonas</taxon>
    </lineage>
</organism>
<dbReference type="GO" id="GO:0004826">
    <property type="term" value="F:phenylalanine-tRNA ligase activity"/>
    <property type="evidence" value="ECO:0007669"/>
    <property type="project" value="InterPro"/>
</dbReference>
<evidence type="ECO:0000256" key="8">
    <source>
        <dbReference type="ARBA" id="ARBA00022898"/>
    </source>
</evidence>
<dbReference type="Pfam" id="PF00291">
    <property type="entry name" value="PALP"/>
    <property type="match status" value="1"/>
</dbReference>
<dbReference type="InterPro" id="IPR001926">
    <property type="entry name" value="TrpB-like_PALP"/>
</dbReference>
<keyword evidence="10 12" id="KW-0456">Lyase</keyword>
<dbReference type="KEGG" id="pvk:EPZ47_17325"/>
<dbReference type="UniPathway" id="UPA00035">
    <property type="reaction ID" value="UER00044"/>
</dbReference>
<dbReference type="InterPro" id="IPR006653">
    <property type="entry name" value="Trp_synth_b_CS"/>
</dbReference>